<feature type="compositionally biased region" description="Basic and acidic residues" evidence="14">
    <location>
        <begin position="112"/>
        <end position="122"/>
    </location>
</feature>
<evidence type="ECO:0000313" key="17">
    <source>
        <dbReference type="Proteomes" id="UP000472274"/>
    </source>
</evidence>
<dbReference type="Ensembl" id="ENSTMTT00000004293.1">
    <property type="protein sequence ID" value="ENSTMTP00000004148.1"/>
    <property type="gene ID" value="ENSTMTG00000003055.1"/>
</dbReference>
<feature type="compositionally biased region" description="Basic residues" evidence="14">
    <location>
        <begin position="223"/>
        <end position="242"/>
    </location>
</feature>
<dbReference type="PROSITE" id="PS50102">
    <property type="entry name" value="RRM"/>
    <property type="match status" value="1"/>
</dbReference>
<dbReference type="PANTHER" id="PTHR45894">
    <property type="entry name" value="RNA-BINDING PROTEIN 8A"/>
    <property type="match status" value="1"/>
</dbReference>
<evidence type="ECO:0000256" key="12">
    <source>
        <dbReference type="PROSITE-ProRule" id="PRU00176"/>
    </source>
</evidence>
<comment type="subunit">
    <text evidence="13">Heterodimer with MAGOH. Part of the mRNA splicing-dependent exon junction complex (EJC) complex; the core complex contains CASC3, EIF4A3, MAGOH and RBM8A.</text>
</comment>
<keyword evidence="4 13" id="KW-0963">Cytoplasm</keyword>
<evidence type="ECO:0000256" key="14">
    <source>
        <dbReference type="SAM" id="MobiDB-lite"/>
    </source>
</evidence>
<dbReference type="GO" id="GO:0000184">
    <property type="term" value="P:nuclear-transcribed mRNA catabolic process, nonsense-mediated decay"/>
    <property type="evidence" value="ECO:0007669"/>
    <property type="project" value="UniProtKB-KW"/>
</dbReference>
<evidence type="ECO:0000256" key="4">
    <source>
        <dbReference type="ARBA" id="ARBA00022490"/>
    </source>
</evidence>
<dbReference type="SUPFAM" id="SSF54928">
    <property type="entry name" value="RNA-binding domain, RBD"/>
    <property type="match status" value="1"/>
</dbReference>
<keyword evidence="3 13" id="KW-0813">Transport</keyword>
<dbReference type="GO" id="GO:0051028">
    <property type="term" value="P:mRNA transport"/>
    <property type="evidence" value="ECO:0007669"/>
    <property type="project" value="UniProtKB-KW"/>
</dbReference>
<proteinExistence type="inferred from homology"/>
<feature type="region of interest" description="Disordered" evidence="14">
    <location>
        <begin position="35"/>
        <end position="69"/>
    </location>
</feature>
<accession>A0A674I7T5</accession>
<organism evidence="16 17">
    <name type="scientific">Terrapene triunguis</name>
    <name type="common">Three-toed box turtle</name>
    <dbReference type="NCBI Taxonomy" id="2587831"/>
    <lineage>
        <taxon>Eukaryota</taxon>
        <taxon>Metazoa</taxon>
        <taxon>Chordata</taxon>
        <taxon>Craniata</taxon>
        <taxon>Vertebrata</taxon>
        <taxon>Euteleostomi</taxon>
        <taxon>Archelosauria</taxon>
        <taxon>Testudinata</taxon>
        <taxon>Testudines</taxon>
        <taxon>Cryptodira</taxon>
        <taxon>Durocryptodira</taxon>
        <taxon>Testudinoidea</taxon>
        <taxon>Emydidae</taxon>
        <taxon>Terrapene</taxon>
    </lineage>
</organism>
<dbReference type="GO" id="GO:0000381">
    <property type="term" value="P:regulation of alternative mRNA splicing, via spliceosome"/>
    <property type="evidence" value="ECO:0007669"/>
    <property type="project" value="Ensembl"/>
</dbReference>
<dbReference type="FunFam" id="3.30.70.330:FF:000157">
    <property type="entry name" value="RNA-binding protein 8A"/>
    <property type="match status" value="1"/>
</dbReference>
<dbReference type="InterPro" id="IPR035979">
    <property type="entry name" value="RBD_domain_sf"/>
</dbReference>
<evidence type="ECO:0000256" key="5">
    <source>
        <dbReference type="ARBA" id="ARBA00022664"/>
    </source>
</evidence>
<evidence type="ECO:0000256" key="6">
    <source>
        <dbReference type="ARBA" id="ARBA00022728"/>
    </source>
</evidence>
<dbReference type="GO" id="GO:0016607">
    <property type="term" value="C:nuclear speck"/>
    <property type="evidence" value="ECO:0007669"/>
    <property type="project" value="UniProtKB-SubCell"/>
</dbReference>
<dbReference type="PRINTS" id="PR01738">
    <property type="entry name" value="RNABINDINGM8"/>
</dbReference>
<dbReference type="GO" id="GO:0071006">
    <property type="term" value="C:U2-type catalytic step 1 spliceosome"/>
    <property type="evidence" value="ECO:0007669"/>
    <property type="project" value="Ensembl"/>
</dbReference>
<evidence type="ECO:0000256" key="10">
    <source>
        <dbReference type="ARBA" id="ARBA00023187"/>
    </source>
</evidence>
<dbReference type="GO" id="GO:1990501">
    <property type="term" value="C:exon-exon junction subcomplex mago-y14"/>
    <property type="evidence" value="ECO:0007669"/>
    <property type="project" value="Ensembl"/>
</dbReference>
<keyword evidence="7 13" id="KW-0509">mRNA transport</keyword>
<evidence type="ECO:0000256" key="2">
    <source>
        <dbReference type="ARBA" id="ARBA00007987"/>
    </source>
</evidence>
<dbReference type="GO" id="GO:0003729">
    <property type="term" value="F:mRNA binding"/>
    <property type="evidence" value="ECO:0007669"/>
    <property type="project" value="InterPro"/>
</dbReference>
<dbReference type="InParanoid" id="A0A674I7T5"/>
<keyword evidence="6" id="KW-0747">Spliceosome</keyword>
<evidence type="ECO:0000256" key="11">
    <source>
        <dbReference type="ARBA" id="ARBA00023242"/>
    </source>
</evidence>
<dbReference type="InterPro" id="IPR000504">
    <property type="entry name" value="RRM_dom"/>
</dbReference>
<dbReference type="Proteomes" id="UP000472274">
    <property type="component" value="Unplaced"/>
</dbReference>
<reference evidence="16" key="2">
    <citation type="submission" date="2025-09" db="UniProtKB">
        <authorList>
            <consortium name="Ensembl"/>
        </authorList>
    </citation>
    <scope>IDENTIFICATION</scope>
</reference>
<keyword evidence="11 13" id="KW-0539">Nucleus</keyword>
<protein>
    <recommendedName>
        <fullName evidence="13">RNA-binding protein 8A</fullName>
    </recommendedName>
</protein>
<keyword evidence="17" id="KW-1185">Reference proteome</keyword>
<comment type="similarity">
    <text evidence="2 13">Belongs to the RBM8A family.</text>
</comment>
<dbReference type="GO" id="GO:0005737">
    <property type="term" value="C:cytoplasm"/>
    <property type="evidence" value="ECO:0007669"/>
    <property type="project" value="UniProtKB-SubCell"/>
</dbReference>
<dbReference type="InterPro" id="IPR008111">
    <property type="entry name" value="RNA-bd_8"/>
</dbReference>
<dbReference type="InterPro" id="IPR033744">
    <property type="entry name" value="RRM_RBM8"/>
</dbReference>
<reference evidence="16" key="1">
    <citation type="submission" date="2025-08" db="UniProtKB">
        <authorList>
            <consortium name="Ensembl"/>
        </authorList>
    </citation>
    <scope>IDENTIFICATION</scope>
</reference>
<keyword evidence="10 13" id="KW-0508">mRNA splicing</keyword>
<dbReference type="InterPro" id="IPR012677">
    <property type="entry name" value="Nucleotide-bd_a/b_plait_sf"/>
</dbReference>
<evidence type="ECO:0000256" key="9">
    <source>
        <dbReference type="ARBA" id="ARBA00023161"/>
    </source>
</evidence>
<keyword evidence="9" id="KW-0866">Nonsense-mediated mRNA decay</keyword>
<dbReference type="Gene3D" id="3.30.70.330">
    <property type="match status" value="1"/>
</dbReference>
<feature type="region of interest" description="Disordered" evidence="14">
    <location>
        <begin position="219"/>
        <end position="242"/>
    </location>
</feature>
<dbReference type="SMART" id="SM00360">
    <property type="entry name" value="RRM"/>
    <property type="match status" value="1"/>
</dbReference>
<dbReference type="GO" id="GO:0000398">
    <property type="term" value="P:mRNA splicing, via spliceosome"/>
    <property type="evidence" value="ECO:0007669"/>
    <property type="project" value="Ensembl"/>
</dbReference>
<evidence type="ECO:0000256" key="13">
    <source>
        <dbReference type="RuleBase" id="RU361239"/>
    </source>
</evidence>
<evidence type="ECO:0000256" key="3">
    <source>
        <dbReference type="ARBA" id="ARBA00022448"/>
    </source>
</evidence>
<sequence length="242" mass="26569">MVAAGGGKKACPSQDGGPLASHLCLEGNFLPPFPACSAVPAPPASRSLCARPSSRSHSRGAVSRTAGKMADVLDLHEAGGEDFAMDEDGDESIHKLKEKAKKRKGRGFGSEEGSRARVREDYDSVEQDGDEPGPQRSVEGWILFVTGVHEEATEEDIHDKFAEYGEIKNIHLNLDRRTGYLKGYTLVEYETYKEAQAAMEGLNGQDLMGQPISVDWCFVRGPPKGKRRGGRRRSRSPDRRRR</sequence>
<dbReference type="CDD" id="cd12324">
    <property type="entry name" value="RRM_RBM8"/>
    <property type="match status" value="1"/>
</dbReference>
<dbReference type="AlphaFoldDB" id="A0A674I7T5"/>
<feature type="domain" description="RRM" evidence="15">
    <location>
        <begin position="141"/>
        <end position="219"/>
    </location>
</feature>
<evidence type="ECO:0000256" key="1">
    <source>
        <dbReference type="ARBA" id="ARBA00004324"/>
    </source>
</evidence>
<comment type="subcellular location">
    <subcellularLocation>
        <location evidence="1 13">Nucleus speckle</location>
    </subcellularLocation>
    <subcellularLocation>
        <location evidence="13">Nucleus</location>
    </subcellularLocation>
    <subcellularLocation>
        <location evidence="13">Cytoplasm</location>
    </subcellularLocation>
</comment>
<keyword evidence="8 12" id="KW-0694">RNA-binding</keyword>
<evidence type="ECO:0000313" key="16">
    <source>
        <dbReference type="Ensembl" id="ENSTMTP00000004148.1"/>
    </source>
</evidence>
<keyword evidence="5 13" id="KW-0507">mRNA processing</keyword>
<dbReference type="GeneTree" id="ENSGT00730000111185"/>
<evidence type="ECO:0000256" key="8">
    <source>
        <dbReference type="ARBA" id="ARBA00022884"/>
    </source>
</evidence>
<evidence type="ECO:0000256" key="7">
    <source>
        <dbReference type="ARBA" id="ARBA00022816"/>
    </source>
</evidence>
<dbReference type="GO" id="GO:2000622">
    <property type="term" value="P:regulation of nuclear-transcribed mRNA catabolic process, nonsense-mediated decay"/>
    <property type="evidence" value="ECO:0007669"/>
    <property type="project" value="Ensembl"/>
</dbReference>
<evidence type="ECO:0000259" key="15">
    <source>
        <dbReference type="PROSITE" id="PS50102"/>
    </source>
</evidence>
<dbReference type="Pfam" id="PF00076">
    <property type="entry name" value="RRM_1"/>
    <property type="match status" value="1"/>
</dbReference>
<feature type="region of interest" description="Disordered" evidence="14">
    <location>
        <begin position="98"/>
        <end position="136"/>
    </location>
</feature>
<comment type="function">
    <text evidence="13">Core component of the splicing-dependent multiprotein exon junction complex (EJC) deposited at splice junctions on mRNAs.</text>
</comment>
<dbReference type="GO" id="GO:0071013">
    <property type="term" value="C:catalytic step 2 spliceosome"/>
    <property type="evidence" value="ECO:0007669"/>
    <property type="project" value="Ensembl"/>
</dbReference>
<name>A0A674I7T5_9SAUR</name>
<gene>
    <name evidence="16" type="primary">RBM8A</name>
</gene>